<name>A0A914Q614_9BILA</name>
<accession>A0A914Q614</accession>
<keyword evidence="1" id="KW-0206">Cytoskeleton</keyword>
<feature type="compositionally biased region" description="Polar residues" evidence="2">
    <location>
        <begin position="146"/>
        <end position="162"/>
    </location>
</feature>
<keyword evidence="4" id="KW-1185">Reference proteome</keyword>
<comment type="function">
    <text evidence="1">Central component in molecular interactions underlying sperm crawling. Forms an extensive filament system that extends from sperm villipoda, along the leading edge of the pseudopod.</text>
</comment>
<feature type="domain" description="MSP" evidence="3">
    <location>
        <begin position="232"/>
        <end position="339"/>
    </location>
</feature>
<dbReference type="PANTHER" id="PTHR22947">
    <property type="entry name" value="MAJOR SPERM PROTEIN"/>
    <property type="match status" value="1"/>
</dbReference>
<protein>
    <recommendedName>
        <fullName evidence="1">Major sperm protein</fullName>
    </recommendedName>
</protein>
<dbReference type="WBParaSite" id="PDA_v2.g22596.t1">
    <property type="protein sequence ID" value="PDA_v2.g22596.t1"/>
    <property type="gene ID" value="PDA_v2.g22596"/>
</dbReference>
<dbReference type="SUPFAM" id="SSF49354">
    <property type="entry name" value="PapD-like"/>
    <property type="match status" value="1"/>
</dbReference>
<evidence type="ECO:0000313" key="5">
    <source>
        <dbReference type="WBParaSite" id="PDA_v2.g22596.t1"/>
    </source>
</evidence>
<feature type="compositionally biased region" description="Low complexity" evidence="2">
    <location>
        <begin position="64"/>
        <end position="73"/>
    </location>
</feature>
<reference evidence="5" key="1">
    <citation type="submission" date="2022-11" db="UniProtKB">
        <authorList>
            <consortium name="WormBaseParasite"/>
        </authorList>
    </citation>
    <scope>IDENTIFICATION</scope>
</reference>
<dbReference type="Gene3D" id="2.60.40.10">
    <property type="entry name" value="Immunoglobulins"/>
    <property type="match status" value="1"/>
</dbReference>
<evidence type="ECO:0000313" key="4">
    <source>
        <dbReference type="Proteomes" id="UP000887578"/>
    </source>
</evidence>
<organism evidence="4 5">
    <name type="scientific">Panagrolaimus davidi</name>
    <dbReference type="NCBI Taxonomy" id="227884"/>
    <lineage>
        <taxon>Eukaryota</taxon>
        <taxon>Metazoa</taxon>
        <taxon>Ecdysozoa</taxon>
        <taxon>Nematoda</taxon>
        <taxon>Chromadorea</taxon>
        <taxon>Rhabditida</taxon>
        <taxon>Tylenchina</taxon>
        <taxon>Panagrolaimomorpha</taxon>
        <taxon>Panagrolaimoidea</taxon>
        <taxon>Panagrolaimidae</taxon>
        <taxon>Panagrolaimus</taxon>
    </lineage>
</organism>
<dbReference type="InterPro" id="IPR000535">
    <property type="entry name" value="MSP_dom"/>
</dbReference>
<feature type="compositionally biased region" description="Polar residues" evidence="2">
    <location>
        <begin position="186"/>
        <end position="204"/>
    </location>
</feature>
<dbReference type="PANTHER" id="PTHR22947:SF12">
    <property type="entry name" value="MAJOR SPERM PROTEIN"/>
    <property type="match status" value="1"/>
</dbReference>
<feature type="compositionally biased region" description="Basic residues" evidence="2">
    <location>
        <begin position="114"/>
        <end position="135"/>
    </location>
</feature>
<proteinExistence type="predicted"/>
<dbReference type="PROSITE" id="PS50202">
    <property type="entry name" value="MSP"/>
    <property type="match status" value="1"/>
</dbReference>
<evidence type="ECO:0000259" key="3">
    <source>
        <dbReference type="PROSITE" id="PS50202"/>
    </source>
</evidence>
<dbReference type="InterPro" id="IPR008962">
    <property type="entry name" value="PapD-like_sf"/>
</dbReference>
<sequence>MSTGMEEFIESPMLLLQCGIAIAVPAVLTAIVNLGCGKKREPPPRPGGAAAAGKKNNLAKTKPGAAGASSTKSAKSKRSTKSAASKSGKKGKAGISTKEGKSKRSSKSIDKSGKSGKKSKKSSKGSKSSKSKKSKREVGKQEKSGPLSSLRSDAAKQASSARTAIEAEARSAKEAAKDAGKALENSVKSAATQVSSSQRSTQPGSDAILDGNANAVGTTSLVAIGAGEQNRDLKMEPAELRWSSAGGMQKISLLNQSNERQAVKVKCSDNNVYRVNPVYAIVEPGQTLSVDVMRQNGSNKVDKIVFVTTRAGLEENPKNLFKPGTQSSMMVLPLLATTTTAAAINQPALTAAN</sequence>
<dbReference type="Proteomes" id="UP000887578">
    <property type="component" value="Unplaced"/>
</dbReference>
<dbReference type="InterPro" id="IPR013783">
    <property type="entry name" value="Ig-like_fold"/>
</dbReference>
<dbReference type="AlphaFoldDB" id="A0A914Q614"/>
<dbReference type="Pfam" id="PF00635">
    <property type="entry name" value="Motile_Sperm"/>
    <property type="match status" value="1"/>
</dbReference>
<feature type="region of interest" description="Disordered" evidence="2">
    <location>
        <begin position="37"/>
        <end position="212"/>
    </location>
</feature>
<dbReference type="InterPro" id="IPR051774">
    <property type="entry name" value="Sperm-specific_class_P"/>
</dbReference>
<evidence type="ECO:0000256" key="2">
    <source>
        <dbReference type="SAM" id="MobiDB-lite"/>
    </source>
</evidence>
<feature type="compositionally biased region" description="Basic and acidic residues" evidence="2">
    <location>
        <begin position="98"/>
        <end position="113"/>
    </location>
</feature>
<feature type="compositionally biased region" description="Basic and acidic residues" evidence="2">
    <location>
        <begin position="165"/>
        <end position="181"/>
    </location>
</feature>
<evidence type="ECO:0000256" key="1">
    <source>
        <dbReference type="RuleBase" id="RU003425"/>
    </source>
</evidence>
<keyword evidence="1" id="KW-0963">Cytoplasm</keyword>